<organism evidence="1 2">
    <name type="scientific">Vibrio marisflavi CECT 7928</name>
    <dbReference type="NCBI Taxonomy" id="634439"/>
    <lineage>
        <taxon>Bacteria</taxon>
        <taxon>Pseudomonadati</taxon>
        <taxon>Pseudomonadota</taxon>
        <taxon>Gammaproteobacteria</taxon>
        <taxon>Vibrionales</taxon>
        <taxon>Vibrionaceae</taxon>
        <taxon>Vibrio</taxon>
    </lineage>
</organism>
<evidence type="ECO:0000313" key="2">
    <source>
        <dbReference type="Proteomes" id="UP000838748"/>
    </source>
</evidence>
<reference evidence="1" key="1">
    <citation type="submission" date="2021-11" db="EMBL/GenBank/DDBJ databases">
        <authorList>
            <person name="Rodrigo-Torres L."/>
            <person name="Arahal R. D."/>
            <person name="Lucena T."/>
        </authorList>
    </citation>
    <scope>NUCLEOTIDE SEQUENCE</scope>
    <source>
        <strain evidence="1">CECT 7928</strain>
    </source>
</reference>
<name>A0ABN8EBT3_9VIBR</name>
<proteinExistence type="predicted"/>
<keyword evidence="2" id="KW-1185">Reference proteome</keyword>
<dbReference type="RefSeq" id="WP_237362822.1">
    <property type="nucleotide sequence ID" value="NZ_CAKLDM010000002.1"/>
</dbReference>
<sequence>MFFNYIRYLKTLPRVAASVYPEIQGVKKFRYNARFCLWAMLKPNVLKQMQGLFEQPEMRVVADNYPRIFEKPLKPFVCLKWRPNLRAKKISEHFLLLQQIYGHAFTQFYVPAGWTLLEVLDYKIQLCAGPEREGSLALKMIDDKQRDLFTLAFNISTTPNREISIGALQGPGDHIENRGEIIKQLTRGLHGLRPKALMLECLLMLARSWEVDTVFGITNKGHIYQALRYLGSKRSSVSYNYSELWGEYGGEVASKHFYKLPVNPPRKDPSTLKKTKRRLYTKRYDWLAEAEQSIMKRLQELVN</sequence>
<dbReference type="Proteomes" id="UP000838748">
    <property type="component" value="Unassembled WGS sequence"/>
</dbReference>
<dbReference type="PANTHER" id="PTHR38785">
    <property type="entry name" value="HOMOLOG OF VIRK"/>
    <property type="match status" value="1"/>
</dbReference>
<evidence type="ECO:0008006" key="3">
    <source>
        <dbReference type="Google" id="ProtNLM"/>
    </source>
</evidence>
<dbReference type="InterPro" id="IPR007488">
    <property type="entry name" value="DUF535"/>
</dbReference>
<evidence type="ECO:0000313" key="1">
    <source>
        <dbReference type="EMBL" id="CAH0541065.1"/>
    </source>
</evidence>
<protein>
    <recommendedName>
        <fullName evidence="3">DUF535 domain-containing protein</fullName>
    </recommendedName>
</protein>
<dbReference type="EMBL" id="CAKLDM010000002">
    <property type="protein sequence ID" value="CAH0541065.1"/>
    <property type="molecule type" value="Genomic_DNA"/>
</dbReference>
<accession>A0ABN8EBT3</accession>
<dbReference type="Pfam" id="PF04393">
    <property type="entry name" value="DUF535"/>
    <property type="match status" value="1"/>
</dbReference>
<dbReference type="PANTHER" id="PTHR38785:SF1">
    <property type="entry name" value="HOMOLOG OF VIRK"/>
    <property type="match status" value="1"/>
</dbReference>
<gene>
    <name evidence="1" type="ORF">VMF7928_03348</name>
</gene>
<comment type="caution">
    <text evidence="1">The sequence shown here is derived from an EMBL/GenBank/DDBJ whole genome shotgun (WGS) entry which is preliminary data.</text>
</comment>